<evidence type="ECO:0000313" key="4">
    <source>
        <dbReference type="Proteomes" id="UP000077355"/>
    </source>
</evidence>
<feature type="transmembrane region" description="Helical" evidence="1">
    <location>
        <begin position="39"/>
        <end position="58"/>
    </location>
</feature>
<keyword evidence="1" id="KW-0812">Transmembrane</keyword>
<evidence type="ECO:0000256" key="1">
    <source>
        <dbReference type="SAM" id="Phobius"/>
    </source>
</evidence>
<proteinExistence type="predicted"/>
<name>A0A168J8V2_9BACL</name>
<dbReference type="Proteomes" id="UP000077355">
    <property type="component" value="Unassembled WGS sequence"/>
</dbReference>
<dbReference type="InterPro" id="IPR029052">
    <property type="entry name" value="Metallo-depent_PP-like"/>
</dbReference>
<dbReference type="Gene3D" id="3.60.21.10">
    <property type="match status" value="1"/>
</dbReference>
<dbReference type="CDD" id="cd07385">
    <property type="entry name" value="MPP_YkuE_C"/>
    <property type="match status" value="1"/>
</dbReference>
<feature type="transmembrane region" description="Helical" evidence="1">
    <location>
        <begin position="70"/>
        <end position="92"/>
    </location>
</feature>
<organism evidence="3 4">
    <name type="scientific">Paenibacillus antarcticus</name>
    <dbReference type="NCBI Taxonomy" id="253703"/>
    <lineage>
        <taxon>Bacteria</taxon>
        <taxon>Bacillati</taxon>
        <taxon>Bacillota</taxon>
        <taxon>Bacilli</taxon>
        <taxon>Bacillales</taxon>
        <taxon>Paenibacillaceae</taxon>
        <taxon>Paenibacillus</taxon>
    </lineage>
</organism>
<accession>A0A168J8V2</accession>
<dbReference type="InterPro" id="IPR051158">
    <property type="entry name" value="Metallophosphoesterase_sf"/>
</dbReference>
<sequence>MKRVLRMVLSVVMIVIIFLGLNAYIGWNIYVFKAHYTESMSPIWFTIVFTILVFSYLIGRWGKHNPVGRLLKVIGSYYLALMEFMIILLPFADISAWILKRVGYTEGYYIPVVGWTTIILLVILFIWGSYNAWSPILRTYHVPIAKKASGNRKLTIAVASDIHLGNIVGNRHLKRLIKGINQMEPDLILLPGDIIDDSIEPFMRNSMANSLKQLHATHGVYAVLGNHEYYGGNIEQYIQEMSLIGIRVLRDESVTLANVDIIVAGRKDKSAESMDPEGRVSMNKLLEHLDQSRPIVVMDHQPYGFQQAAEAGADILLCGHTHRGQFAPNHWITRRLFELDWGYMLKQRMHVVVSSGFGTWGPPIRLASRSEIIRLDVELEG</sequence>
<feature type="domain" description="Calcineurin-like phosphoesterase" evidence="2">
    <location>
        <begin position="155"/>
        <end position="323"/>
    </location>
</feature>
<comment type="caution">
    <text evidence="3">The sequence shown here is derived from an EMBL/GenBank/DDBJ whole genome shotgun (WGS) entry which is preliminary data.</text>
</comment>
<dbReference type="PANTHER" id="PTHR31302">
    <property type="entry name" value="TRANSMEMBRANE PROTEIN WITH METALLOPHOSPHOESTERASE DOMAIN-RELATED"/>
    <property type="match status" value="1"/>
</dbReference>
<dbReference type="SUPFAM" id="SSF56300">
    <property type="entry name" value="Metallo-dependent phosphatases"/>
    <property type="match status" value="1"/>
</dbReference>
<reference evidence="3 4" key="1">
    <citation type="submission" date="2016-03" db="EMBL/GenBank/DDBJ databases">
        <title>Draft genome sequence of Paenibacillus antarcticus CECT 5836.</title>
        <authorList>
            <person name="Shin S.-K."/>
            <person name="Yi H."/>
        </authorList>
    </citation>
    <scope>NUCLEOTIDE SEQUENCE [LARGE SCALE GENOMIC DNA]</scope>
    <source>
        <strain evidence="3 4">CECT 5836</strain>
    </source>
</reference>
<dbReference type="AlphaFoldDB" id="A0A168J8V2"/>
<evidence type="ECO:0000313" key="3">
    <source>
        <dbReference type="EMBL" id="OAB40299.1"/>
    </source>
</evidence>
<keyword evidence="4" id="KW-1185">Reference proteome</keyword>
<dbReference type="OrthoDB" id="9780884at2"/>
<protein>
    <submittedName>
        <fullName evidence="3">Phosphoesterase</fullName>
    </submittedName>
</protein>
<keyword evidence="1" id="KW-0472">Membrane</keyword>
<dbReference type="EMBL" id="LVJI01000054">
    <property type="protein sequence ID" value="OAB40299.1"/>
    <property type="molecule type" value="Genomic_DNA"/>
</dbReference>
<gene>
    <name evidence="3" type="ORF">PBAT_23635</name>
</gene>
<dbReference type="PANTHER" id="PTHR31302:SF0">
    <property type="entry name" value="TRANSMEMBRANE PROTEIN WITH METALLOPHOSPHOESTERASE DOMAIN"/>
    <property type="match status" value="1"/>
</dbReference>
<feature type="transmembrane region" description="Helical" evidence="1">
    <location>
        <begin position="112"/>
        <end position="130"/>
    </location>
</feature>
<dbReference type="Pfam" id="PF00149">
    <property type="entry name" value="Metallophos"/>
    <property type="match status" value="1"/>
</dbReference>
<dbReference type="InterPro" id="IPR004843">
    <property type="entry name" value="Calcineurin-like_PHP"/>
</dbReference>
<keyword evidence="1" id="KW-1133">Transmembrane helix</keyword>
<feature type="transmembrane region" description="Helical" evidence="1">
    <location>
        <begin position="7"/>
        <end position="27"/>
    </location>
</feature>
<dbReference type="RefSeq" id="WP_068653106.1">
    <property type="nucleotide sequence ID" value="NZ_CP043611.1"/>
</dbReference>
<dbReference type="GO" id="GO:0016787">
    <property type="term" value="F:hydrolase activity"/>
    <property type="evidence" value="ECO:0007669"/>
    <property type="project" value="InterPro"/>
</dbReference>
<evidence type="ECO:0000259" key="2">
    <source>
        <dbReference type="Pfam" id="PF00149"/>
    </source>
</evidence>